<evidence type="ECO:0000256" key="4">
    <source>
        <dbReference type="SAM" id="MobiDB-lite"/>
    </source>
</evidence>
<dbReference type="SMART" id="SM00382">
    <property type="entry name" value="AAA"/>
    <property type="match status" value="2"/>
</dbReference>
<evidence type="ECO:0000313" key="6">
    <source>
        <dbReference type="EMBL" id="GLI68022.1"/>
    </source>
</evidence>
<name>A0ABQ5SDL8_9CHLO</name>
<comment type="caution">
    <text evidence="6">The sequence shown here is derived from an EMBL/GenBank/DDBJ whole genome shotgun (WGS) entry which is preliminary data.</text>
</comment>
<dbReference type="InterPro" id="IPR027417">
    <property type="entry name" value="P-loop_NTPase"/>
</dbReference>
<keyword evidence="3" id="KW-0067">ATP-binding</keyword>
<evidence type="ECO:0000313" key="7">
    <source>
        <dbReference type="Proteomes" id="UP001165090"/>
    </source>
</evidence>
<proteinExistence type="inferred from homology"/>
<evidence type="ECO:0000256" key="3">
    <source>
        <dbReference type="ARBA" id="ARBA00022840"/>
    </source>
</evidence>
<evidence type="ECO:0000256" key="1">
    <source>
        <dbReference type="ARBA" id="ARBA00006914"/>
    </source>
</evidence>
<protein>
    <recommendedName>
        <fullName evidence="5">AAA+ ATPase domain-containing protein</fullName>
    </recommendedName>
</protein>
<gene>
    <name evidence="6" type="ORF">VaNZ11_012340</name>
</gene>
<dbReference type="Proteomes" id="UP001165090">
    <property type="component" value="Unassembled WGS sequence"/>
</dbReference>
<feature type="region of interest" description="Disordered" evidence="4">
    <location>
        <begin position="123"/>
        <end position="198"/>
    </location>
</feature>
<dbReference type="EMBL" id="BSDZ01000079">
    <property type="protein sequence ID" value="GLI68022.1"/>
    <property type="molecule type" value="Genomic_DNA"/>
</dbReference>
<accession>A0ABQ5SDL8</accession>
<dbReference type="Pfam" id="PF22977">
    <property type="entry name" value="WHD"/>
    <property type="match status" value="1"/>
</dbReference>
<feature type="compositionally biased region" description="Low complexity" evidence="4">
    <location>
        <begin position="157"/>
        <end position="198"/>
    </location>
</feature>
<dbReference type="CDD" id="cd19481">
    <property type="entry name" value="RecA-like_protease"/>
    <property type="match status" value="1"/>
</dbReference>
<feature type="domain" description="AAA+ ATPase" evidence="5">
    <location>
        <begin position="1097"/>
        <end position="1230"/>
    </location>
</feature>
<dbReference type="InterPro" id="IPR050221">
    <property type="entry name" value="26S_Proteasome_ATPase"/>
</dbReference>
<evidence type="ECO:0000256" key="2">
    <source>
        <dbReference type="ARBA" id="ARBA00022741"/>
    </source>
</evidence>
<dbReference type="InterPro" id="IPR054472">
    <property type="entry name" value="WHD"/>
</dbReference>
<dbReference type="Pfam" id="PF00004">
    <property type="entry name" value="AAA"/>
    <property type="match status" value="2"/>
</dbReference>
<dbReference type="Gene3D" id="3.40.50.300">
    <property type="entry name" value="P-loop containing nucleotide triphosphate hydrolases"/>
    <property type="match status" value="2"/>
</dbReference>
<dbReference type="PANTHER" id="PTHR23073">
    <property type="entry name" value="26S PROTEASOME REGULATORY SUBUNIT"/>
    <property type="match status" value="1"/>
</dbReference>
<feature type="domain" description="AAA+ ATPase" evidence="5">
    <location>
        <begin position="844"/>
        <end position="965"/>
    </location>
</feature>
<comment type="similarity">
    <text evidence="1">Belongs to the AAA ATPase family.</text>
</comment>
<dbReference type="InterPro" id="IPR003959">
    <property type="entry name" value="ATPase_AAA_core"/>
</dbReference>
<organism evidence="6 7">
    <name type="scientific">Volvox africanus</name>
    <dbReference type="NCBI Taxonomy" id="51714"/>
    <lineage>
        <taxon>Eukaryota</taxon>
        <taxon>Viridiplantae</taxon>
        <taxon>Chlorophyta</taxon>
        <taxon>core chlorophytes</taxon>
        <taxon>Chlorophyceae</taxon>
        <taxon>CS clade</taxon>
        <taxon>Chlamydomonadales</taxon>
        <taxon>Volvocaceae</taxon>
        <taxon>Volvox</taxon>
    </lineage>
</organism>
<feature type="region of interest" description="Disordered" evidence="4">
    <location>
        <begin position="547"/>
        <end position="567"/>
    </location>
</feature>
<evidence type="ECO:0000259" key="5">
    <source>
        <dbReference type="SMART" id="SM00382"/>
    </source>
</evidence>
<sequence>MAESSVEPHAKQVESLLRSALALFSQDSTRYALRASVGTVLETMLSYCRDGDAGANRAAQEYGDKIAFKEGEAIYLLALQRYACRRILEGTSYKAQVRITGAAAITTAATDSAAAQGAATGGELKAAGRAEPDAASGHDQSGPAAALTPKPAPRAPPDGAATVDADAGAGAAADAASSAAGPVPAKVSEPPASSAASGSAGLYVQDTLAAVTAALRATEAYVHWRNAAVKAAGRLASRLDRLIEVLELNTKEAALLRFVLFSQASQEEVAASLMGDGRPSSRPLHPPPPLFVGMTTQEYLAFMSSDRRHIREGLLPDCSKVLLTGNDALSPWGGMGNRSAALSLGVEIVKALIGEQLSQEELLKIDKTALMEVLATEPEFAKETHPFHLAAAGGVAASDGDGGPTGRPADEGNEGDASGDPLALVGKAIRGTGTADLYELIKAEVRRDTSAIHGPRGLGALFSDVAASAAAERAAKRSRTETLPSDAAATAATATATAAVNDAAAAAITCIGAEGANGDEVMGEGNGDGGATTTVEAAVEAAAAAAATGPPFPLAQDSGARGKSKGELRPYTSDLEFLESCFKLLMTELLCGKHRRVLANSEEGNDAHGLASPIDDYDDYYLSHRGNTRARASQQVRELEGRERLERSRIEARLRLTAAQRQADGQPPWRPRLERLAEARSLAPFEKKVLLLLVGCRVSPSVSRTLQSCVANGCFSGGLMTVGNLLLAFYPDDLGEQINARRYFYKSGRLIQDGILTLNGTDFSKDIMEQGVDLDRRMLDFLVGLDTEFSDMVDGSHLYFPSYVRLEDVVLPAEQKQLIVETVENFSRFKKARTALGMDTGPGGGLVLLFHGASGVGKTMMANAVAHHVGKKVLLINFPSLGQNQAGEVVRFIFREAKIHDALLFFDECESIFEDRERGSHTVNMLLTEVERYDGITIMATNRPHDIDEAMHRRITMAFEFRRPDHLQRLEIWKKQLPPACNLEPDVNLPALALKYELSGGYIKNAVQAALSKATSRCKEGEAVSLSHADILAGAALQLRGALRLKDQDRQRVPQRGLEEVLLQTSLKEQLEKIVQHEKARAVLVGQWGFGAGGDLSGTTCLFYGPPGTGKTLAAEAVGYETGRPLKVVNCAGLVSKWVGDTPKNIDALFADARALDAVLVFDEAEGLFGTRPTEMSSATDRYAAMDVGVLLYHLETHTGIVVLITNQPTAIDKAFHRRIRFMLNFPMPDAALRAKLWRAAVPQQTPLAGDVDWSALGDRYELSGGAIRNAVIRAATRAALRMTAGADASSGGAVSMGDLTAEAAEEANRGEGTIRQQVRAMYL</sequence>
<reference evidence="6 7" key="1">
    <citation type="journal article" date="2023" name="IScience">
        <title>Expanded male sex-determining region conserved during the evolution of homothallism in the green alga Volvox.</title>
        <authorList>
            <person name="Yamamoto K."/>
            <person name="Matsuzaki R."/>
            <person name="Mahakham W."/>
            <person name="Heman W."/>
            <person name="Sekimoto H."/>
            <person name="Kawachi M."/>
            <person name="Minakuchi Y."/>
            <person name="Toyoda A."/>
            <person name="Nozaki H."/>
        </authorList>
    </citation>
    <scope>NUCLEOTIDE SEQUENCE [LARGE SCALE GENOMIC DNA]</scope>
    <source>
        <strain evidence="6 7">NIES-4468</strain>
    </source>
</reference>
<keyword evidence="2" id="KW-0547">Nucleotide-binding</keyword>
<dbReference type="SUPFAM" id="SSF52540">
    <property type="entry name" value="P-loop containing nucleoside triphosphate hydrolases"/>
    <property type="match status" value="2"/>
</dbReference>
<feature type="region of interest" description="Disordered" evidence="4">
    <location>
        <begin position="394"/>
        <end position="420"/>
    </location>
</feature>
<keyword evidence="7" id="KW-1185">Reference proteome</keyword>
<dbReference type="InterPro" id="IPR003593">
    <property type="entry name" value="AAA+_ATPase"/>
</dbReference>